<accession>A0A0R3TVH9</accession>
<gene>
    <name evidence="1" type="ORF">HNAJ_LOCUS11816</name>
</gene>
<protein>
    <submittedName>
        <fullName evidence="1 3">Uncharacterized protein</fullName>
    </submittedName>
</protein>
<keyword evidence="2" id="KW-1185">Reference proteome</keyword>
<name>A0A0R3TVH9_RODNA</name>
<proteinExistence type="predicted"/>
<evidence type="ECO:0000313" key="1">
    <source>
        <dbReference type="EMBL" id="VDO11422.1"/>
    </source>
</evidence>
<evidence type="ECO:0000313" key="2">
    <source>
        <dbReference type="Proteomes" id="UP000278807"/>
    </source>
</evidence>
<reference evidence="3" key="1">
    <citation type="submission" date="2017-02" db="UniProtKB">
        <authorList>
            <consortium name="WormBaseParasite"/>
        </authorList>
    </citation>
    <scope>IDENTIFICATION</scope>
</reference>
<sequence>MPSDRIFAVRKYVAQGAPRGGESDANTHCMTSNRIEDGNLLPLLLLEFKPVKVGYEICDREITGELESPLMDISSPVISSP</sequence>
<reference evidence="1 2" key="2">
    <citation type="submission" date="2018-11" db="EMBL/GenBank/DDBJ databases">
        <authorList>
            <consortium name="Pathogen Informatics"/>
        </authorList>
    </citation>
    <scope>NUCLEOTIDE SEQUENCE [LARGE SCALE GENOMIC DNA]</scope>
</reference>
<dbReference type="Proteomes" id="UP000278807">
    <property type="component" value="Unassembled WGS sequence"/>
</dbReference>
<dbReference type="WBParaSite" id="HNAJ_0001182701-mRNA-1">
    <property type="protein sequence ID" value="HNAJ_0001182701-mRNA-1"/>
    <property type="gene ID" value="HNAJ_0001182701"/>
</dbReference>
<organism evidence="3">
    <name type="scientific">Rodentolepis nana</name>
    <name type="common">Dwarf tapeworm</name>
    <name type="synonym">Hymenolepis nana</name>
    <dbReference type="NCBI Taxonomy" id="102285"/>
    <lineage>
        <taxon>Eukaryota</taxon>
        <taxon>Metazoa</taxon>
        <taxon>Spiralia</taxon>
        <taxon>Lophotrochozoa</taxon>
        <taxon>Platyhelminthes</taxon>
        <taxon>Cestoda</taxon>
        <taxon>Eucestoda</taxon>
        <taxon>Cyclophyllidea</taxon>
        <taxon>Hymenolepididae</taxon>
        <taxon>Rodentolepis</taxon>
    </lineage>
</organism>
<dbReference type="EMBL" id="UZAE01013807">
    <property type="protein sequence ID" value="VDO11422.1"/>
    <property type="molecule type" value="Genomic_DNA"/>
</dbReference>
<evidence type="ECO:0000313" key="3">
    <source>
        <dbReference type="WBParaSite" id="HNAJ_0001182701-mRNA-1"/>
    </source>
</evidence>
<dbReference type="AlphaFoldDB" id="A0A0R3TVH9"/>